<feature type="domain" description="HTH cro/C1-type" evidence="1">
    <location>
        <begin position="11"/>
        <end position="57"/>
    </location>
</feature>
<evidence type="ECO:0000313" key="2">
    <source>
        <dbReference type="EMBL" id="MFB9759273.1"/>
    </source>
</evidence>
<keyword evidence="3" id="KW-1185">Reference proteome</keyword>
<organism evidence="2 3">
    <name type="scientific">Ectobacillus funiculus</name>
    <dbReference type="NCBI Taxonomy" id="137993"/>
    <lineage>
        <taxon>Bacteria</taxon>
        <taxon>Bacillati</taxon>
        <taxon>Bacillota</taxon>
        <taxon>Bacilli</taxon>
        <taxon>Bacillales</taxon>
        <taxon>Bacillaceae</taxon>
        <taxon>Ectobacillus</taxon>
    </lineage>
</organism>
<accession>A0ABV5WF86</accession>
<sequence>MWFRNKRTPFKAFLDRHGILQKEIAEEAGVSENTVTKACSNHEYIPSAIIKKKLLKAAKKVNPHIRSYDFWDV</sequence>
<protein>
    <submittedName>
        <fullName evidence="2">LacI family DNA-binding transcriptional regulator</fullName>
    </submittedName>
</protein>
<proteinExistence type="predicted"/>
<dbReference type="InterPro" id="IPR010982">
    <property type="entry name" value="Lambda_DNA-bd_dom_sf"/>
</dbReference>
<dbReference type="Proteomes" id="UP001589609">
    <property type="component" value="Unassembled WGS sequence"/>
</dbReference>
<dbReference type="InterPro" id="IPR001387">
    <property type="entry name" value="Cro/C1-type_HTH"/>
</dbReference>
<comment type="caution">
    <text evidence="2">The sequence shown here is derived from an EMBL/GenBank/DDBJ whole genome shotgun (WGS) entry which is preliminary data.</text>
</comment>
<dbReference type="RefSeq" id="WP_379949570.1">
    <property type="nucleotide sequence ID" value="NZ_JBHMAF010000068.1"/>
</dbReference>
<evidence type="ECO:0000313" key="3">
    <source>
        <dbReference type="Proteomes" id="UP001589609"/>
    </source>
</evidence>
<reference evidence="2 3" key="1">
    <citation type="submission" date="2024-09" db="EMBL/GenBank/DDBJ databases">
        <authorList>
            <person name="Sun Q."/>
            <person name="Mori K."/>
        </authorList>
    </citation>
    <scope>NUCLEOTIDE SEQUENCE [LARGE SCALE GENOMIC DNA]</scope>
    <source>
        <strain evidence="2 3">JCM 11201</strain>
    </source>
</reference>
<keyword evidence="2" id="KW-0238">DNA-binding</keyword>
<dbReference type="Gene3D" id="1.10.260.40">
    <property type="entry name" value="lambda repressor-like DNA-binding domains"/>
    <property type="match status" value="1"/>
</dbReference>
<dbReference type="EMBL" id="JBHMAF010000068">
    <property type="protein sequence ID" value="MFB9759273.1"/>
    <property type="molecule type" value="Genomic_DNA"/>
</dbReference>
<evidence type="ECO:0000259" key="1">
    <source>
        <dbReference type="Pfam" id="PF01381"/>
    </source>
</evidence>
<gene>
    <name evidence="2" type="ORF">ACFFMS_12565</name>
</gene>
<dbReference type="GO" id="GO:0003677">
    <property type="term" value="F:DNA binding"/>
    <property type="evidence" value="ECO:0007669"/>
    <property type="project" value="UniProtKB-KW"/>
</dbReference>
<dbReference type="Pfam" id="PF01381">
    <property type="entry name" value="HTH_3"/>
    <property type="match status" value="1"/>
</dbReference>
<dbReference type="SUPFAM" id="SSF47413">
    <property type="entry name" value="lambda repressor-like DNA-binding domains"/>
    <property type="match status" value="1"/>
</dbReference>
<name>A0ABV5WF86_9BACI</name>